<dbReference type="Proteomes" id="UP001652625">
    <property type="component" value="Chromosome 12"/>
</dbReference>
<protein>
    <submittedName>
        <fullName evidence="4">Uncharacterized protein LOC136088883</fullName>
    </submittedName>
</protein>
<name>A0ABM4D6S4_HYDVU</name>
<dbReference type="SUPFAM" id="SSF53098">
    <property type="entry name" value="Ribonuclease H-like"/>
    <property type="match status" value="1"/>
</dbReference>
<evidence type="ECO:0000313" key="3">
    <source>
        <dbReference type="Proteomes" id="UP001652625"/>
    </source>
</evidence>
<dbReference type="InterPro" id="IPR012337">
    <property type="entry name" value="RNaseH-like_sf"/>
</dbReference>
<evidence type="ECO:0000259" key="2">
    <source>
        <dbReference type="Pfam" id="PF05699"/>
    </source>
</evidence>
<evidence type="ECO:0000313" key="4">
    <source>
        <dbReference type="RefSeq" id="XP_065669996.1"/>
    </source>
</evidence>
<organism evidence="3 4">
    <name type="scientific">Hydra vulgaris</name>
    <name type="common">Hydra</name>
    <name type="synonym">Hydra attenuata</name>
    <dbReference type="NCBI Taxonomy" id="6087"/>
    <lineage>
        <taxon>Eukaryota</taxon>
        <taxon>Metazoa</taxon>
        <taxon>Cnidaria</taxon>
        <taxon>Hydrozoa</taxon>
        <taxon>Hydroidolina</taxon>
        <taxon>Anthoathecata</taxon>
        <taxon>Aplanulata</taxon>
        <taxon>Hydridae</taxon>
        <taxon>Hydra</taxon>
    </lineage>
</organism>
<feature type="compositionally biased region" description="Polar residues" evidence="1">
    <location>
        <begin position="155"/>
        <end position="165"/>
    </location>
</feature>
<dbReference type="GeneID" id="136088883"/>
<accession>A0ABM4D6S4</accession>
<dbReference type="Pfam" id="PF05699">
    <property type="entry name" value="Dimer_Tnp_hAT"/>
    <property type="match status" value="1"/>
</dbReference>
<feature type="domain" description="HAT C-terminal dimerisation" evidence="2">
    <location>
        <begin position="219"/>
        <end position="293"/>
    </location>
</feature>
<gene>
    <name evidence="4" type="primary">LOC136088883</name>
</gene>
<proteinExistence type="predicted"/>
<reference evidence="4" key="1">
    <citation type="submission" date="2025-08" db="UniProtKB">
        <authorList>
            <consortium name="RefSeq"/>
        </authorList>
    </citation>
    <scope>IDENTIFICATION</scope>
</reference>
<feature type="region of interest" description="Disordered" evidence="1">
    <location>
        <begin position="142"/>
        <end position="165"/>
    </location>
</feature>
<dbReference type="InterPro" id="IPR008906">
    <property type="entry name" value="HATC_C_dom"/>
</dbReference>
<keyword evidence="3" id="KW-1185">Reference proteome</keyword>
<evidence type="ECO:0000256" key="1">
    <source>
        <dbReference type="SAM" id="MobiDB-lite"/>
    </source>
</evidence>
<sequence length="302" mass="35033">MIQDFHTNAESYQRIRHDKLKLNDASWSLIDEYFNAFLPIHSAMMDFQSPKLSMSEFYVRWIQMKIKIEDVPAGDLGLKLLLTNAINTREQVFFKCEAFIAALVLNPRLSFTSGHQLFNTELLNRGITQLIKIHQKLCTRQEQSNSSSTEESKQLNASYSSNTSEEILPMNSEDVEAEKLRRFIEYTGGGTRQGIVNASSESDEDIRQLVLKWALNEVRVTLDVEFNILAYWKKNQKTKWDRLYEISQVVYGAAFSSVKVERDFSRFALVYSHLRTRISNDFLNSITVVKNNLYLIDKIKFV</sequence>
<dbReference type="RefSeq" id="XP_065669996.1">
    <property type="nucleotide sequence ID" value="XM_065813924.1"/>
</dbReference>